<dbReference type="AlphaFoldDB" id="A0A1G4X084"/>
<dbReference type="InterPro" id="IPR011009">
    <property type="entry name" value="Kinase-like_dom_sf"/>
</dbReference>
<accession>A0A1G4X084</accession>
<dbReference type="RefSeq" id="WP_090364142.1">
    <property type="nucleotide sequence ID" value="NZ_FMUB01000017.1"/>
</dbReference>
<reference evidence="3" key="1">
    <citation type="submission" date="2016-10" db="EMBL/GenBank/DDBJ databases">
        <authorList>
            <person name="Varghese N."/>
            <person name="Submissions S."/>
        </authorList>
    </citation>
    <scope>NUCLEOTIDE SEQUENCE [LARGE SCALE GENOMIC DNA]</scope>
    <source>
        <strain evidence="3">UNC267MFSha1.1M11</strain>
    </source>
</reference>
<dbReference type="PANTHER" id="PTHR23020">
    <property type="entry name" value="UNCHARACTERIZED NUCLEAR HORMONE RECEPTOR-RELATED"/>
    <property type="match status" value="1"/>
</dbReference>
<dbReference type="GO" id="GO:0016740">
    <property type="term" value="F:transferase activity"/>
    <property type="evidence" value="ECO:0007669"/>
    <property type="project" value="UniProtKB-KW"/>
</dbReference>
<dbReference type="Gene3D" id="3.90.1200.10">
    <property type="match status" value="1"/>
</dbReference>
<dbReference type="EMBL" id="FMUB01000017">
    <property type="protein sequence ID" value="SCX33288.1"/>
    <property type="molecule type" value="Genomic_DNA"/>
</dbReference>
<feature type="domain" description="Aminoglycoside phosphotransferase" evidence="1">
    <location>
        <begin position="197"/>
        <end position="326"/>
    </location>
</feature>
<evidence type="ECO:0000259" key="1">
    <source>
        <dbReference type="Pfam" id="PF01636"/>
    </source>
</evidence>
<dbReference type="SUPFAM" id="SSF56112">
    <property type="entry name" value="Protein kinase-like (PK-like)"/>
    <property type="match status" value="1"/>
</dbReference>
<name>A0A1G4X084_9MYCO</name>
<sequence>MTARNAVSTMAIAGRIATSVARERLLPQPALLDPAVVPPSAEALTPEWLTAVLCSRVAGARVVDVTVSRGDNGTSARRALVVDYNDIGRQAGLPATLFTKSTATIGSRILLGVTGIAEGESVFYNNVRPGLTLRSPRAYYSGYDPKSHRSLVILEDLNERGWTFPDPMANVLQRSDAEDMVSELAVYHGAFWDSPRFGGDLSRLRPAYDWQENLNRKVGFEKRTLTGLDRAKDVVDGELYGRREKLYPAFMRSLLLHRSTASTLLHQDLHLGNWLRDENGRMGLYDWQCVAKGNWALDYSYALGATLPTEDRRNWQEDLLRLYLARLKEAGVATPPTFDEAWLAYRQQPMHALAFGLFTLGGSRLEPELQPRDYTLASIERLARHVCDLGSIDALTG</sequence>
<evidence type="ECO:0000313" key="3">
    <source>
        <dbReference type="Proteomes" id="UP000199707"/>
    </source>
</evidence>
<evidence type="ECO:0000313" key="2">
    <source>
        <dbReference type="EMBL" id="SCX33288.1"/>
    </source>
</evidence>
<dbReference type="InterPro" id="IPR052961">
    <property type="entry name" value="Oxido-Kinase-like_Enzymes"/>
</dbReference>
<organism evidence="2 3">
    <name type="scientific">Mycolicibacterium fluoranthenivorans</name>
    <dbReference type="NCBI Taxonomy" id="258505"/>
    <lineage>
        <taxon>Bacteria</taxon>
        <taxon>Bacillati</taxon>
        <taxon>Actinomycetota</taxon>
        <taxon>Actinomycetes</taxon>
        <taxon>Mycobacteriales</taxon>
        <taxon>Mycobacteriaceae</taxon>
        <taxon>Mycolicibacterium</taxon>
    </lineage>
</organism>
<dbReference type="STRING" id="1502745.SAMN02799620_05894"/>
<dbReference type="InterPro" id="IPR002575">
    <property type="entry name" value="Aminoglycoside_PTrfase"/>
</dbReference>
<dbReference type="PANTHER" id="PTHR23020:SF41">
    <property type="entry name" value="AMINOGLYCOSIDE PHOSPHOTRANSFERASE DOMAIN-CONTAINING PROTEIN"/>
    <property type="match status" value="1"/>
</dbReference>
<protein>
    <submittedName>
        <fullName evidence="2">Phosphotransferase enzyme family protein</fullName>
    </submittedName>
</protein>
<keyword evidence="2" id="KW-0808">Transferase</keyword>
<dbReference type="Pfam" id="PF01636">
    <property type="entry name" value="APH"/>
    <property type="match status" value="1"/>
</dbReference>
<proteinExistence type="predicted"/>
<dbReference type="Proteomes" id="UP000199707">
    <property type="component" value="Unassembled WGS sequence"/>
</dbReference>
<gene>
    <name evidence="2" type="ORF">SAMN02799620_05894</name>
</gene>